<gene>
    <name evidence="5" type="ORF">FHS94_003524</name>
</gene>
<dbReference type="NCBIfam" id="TIGR00685">
    <property type="entry name" value="T6PP"/>
    <property type="match status" value="1"/>
</dbReference>
<evidence type="ECO:0000256" key="3">
    <source>
        <dbReference type="ARBA" id="ARBA00022801"/>
    </source>
</evidence>
<dbReference type="GO" id="GO:0004805">
    <property type="term" value="F:trehalose-phosphatase activity"/>
    <property type="evidence" value="ECO:0007669"/>
    <property type="project" value="UniProtKB-EC"/>
</dbReference>
<comment type="caution">
    <text evidence="5">The sequence shown here is derived from an EMBL/GenBank/DDBJ whole genome shotgun (WGS) entry which is preliminary data.</text>
</comment>
<dbReference type="PANTHER" id="PTHR43768">
    <property type="entry name" value="TREHALOSE 6-PHOSPHATE PHOSPHATASE"/>
    <property type="match status" value="1"/>
</dbReference>
<dbReference type="AlphaFoldDB" id="A0A7W9BGA5"/>
<comment type="catalytic activity">
    <reaction evidence="4">
        <text>alpha,alpha-trehalose 6-phosphate + H2O = alpha,alpha-trehalose + phosphate</text>
        <dbReference type="Rhea" id="RHEA:23420"/>
        <dbReference type="ChEBI" id="CHEBI:15377"/>
        <dbReference type="ChEBI" id="CHEBI:16551"/>
        <dbReference type="ChEBI" id="CHEBI:43474"/>
        <dbReference type="ChEBI" id="CHEBI:58429"/>
        <dbReference type="EC" id="3.1.3.12"/>
    </reaction>
</comment>
<dbReference type="NCBIfam" id="TIGR01484">
    <property type="entry name" value="HAD-SF-IIB"/>
    <property type="match status" value="1"/>
</dbReference>
<dbReference type="Gene3D" id="3.40.50.1000">
    <property type="entry name" value="HAD superfamily/HAD-like"/>
    <property type="match status" value="1"/>
</dbReference>
<dbReference type="GO" id="GO:0005992">
    <property type="term" value="P:trehalose biosynthetic process"/>
    <property type="evidence" value="ECO:0007669"/>
    <property type="project" value="UniProtKB-UniPathway"/>
</dbReference>
<keyword evidence="3 4" id="KW-0378">Hydrolase</keyword>
<dbReference type="SUPFAM" id="SSF56784">
    <property type="entry name" value="HAD-like"/>
    <property type="match status" value="1"/>
</dbReference>
<dbReference type="CDD" id="cd01627">
    <property type="entry name" value="HAD_TPP"/>
    <property type="match status" value="1"/>
</dbReference>
<dbReference type="Gene3D" id="3.30.70.1020">
    <property type="entry name" value="Trehalose-6-phosphate phosphatase related protein, domain 2"/>
    <property type="match status" value="1"/>
</dbReference>
<sequence length="255" mass="26988">MEETDPGVAEQLPAPPEELLRESSLFLDFDGTLVAIAEQPDAVIVEEVLKSLLPRLLVSLQGRVAIISGRALGEIDRLLVGGRFAASGSHGLEVRFPDGRLITPATPAALSEVVADMRALKRATPGLVVEEKPFGAALHYRTAPAAEEACRALATKLAERDGLTLQPGKMVFEIKVAGEDKGTALRALMADPVMAAGRPIFIGDDHTDEVAFEAAATMGGTGILVGPARPTAARYRLVDVPATLEWLQRAQKALA</sequence>
<accession>A0A7W9BGA5</accession>
<evidence type="ECO:0000313" key="6">
    <source>
        <dbReference type="Proteomes" id="UP000546200"/>
    </source>
</evidence>
<protein>
    <recommendedName>
        <fullName evidence="4">Trehalose 6-phosphate phosphatase</fullName>
        <ecNumber evidence="4">3.1.3.12</ecNumber>
    </recommendedName>
</protein>
<dbReference type="UniPathway" id="UPA00299"/>
<reference evidence="5 6" key="1">
    <citation type="submission" date="2020-08" db="EMBL/GenBank/DDBJ databases">
        <title>Genomic Encyclopedia of Type Strains, Phase IV (KMG-IV): sequencing the most valuable type-strain genomes for metagenomic binning, comparative biology and taxonomic classification.</title>
        <authorList>
            <person name="Goeker M."/>
        </authorList>
    </citation>
    <scope>NUCLEOTIDE SEQUENCE [LARGE SCALE GENOMIC DNA]</scope>
    <source>
        <strain evidence="5 6">DSM 100044</strain>
    </source>
</reference>
<dbReference type="InterPro" id="IPR003337">
    <property type="entry name" value="Trehalose_PPase"/>
</dbReference>
<dbReference type="Pfam" id="PF02358">
    <property type="entry name" value="Trehalose_PPase"/>
    <property type="match status" value="1"/>
</dbReference>
<evidence type="ECO:0000256" key="4">
    <source>
        <dbReference type="RuleBase" id="RU361117"/>
    </source>
</evidence>
<dbReference type="PANTHER" id="PTHR43768:SF3">
    <property type="entry name" value="TREHALOSE 6-PHOSPHATE PHOSPHATASE"/>
    <property type="match status" value="1"/>
</dbReference>
<dbReference type="EC" id="3.1.3.12" evidence="4"/>
<dbReference type="InterPro" id="IPR044651">
    <property type="entry name" value="OTSB-like"/>
</dbReference>
<name>A0A7W9BGA5_9SPHN</name>
<keyword evidence="6" id="KW-1185">Reference proteome</keyword>
<proteinExistence type="inferred from homology"/>
<dbReference type="Proteomes" id="UP000546200">
    <property type="component" value="Unassembled WGS sequence"/>
</dbReference>
<comment type="function">
    <text evidence="4">Removes the phosphate from trehalose 6-phosphate to produce free trehalose.</text>
</comment>
<evidence type="ECO:0000256" key="1">
    <source>
        <dbReference type="ARBA" id="ARBA00005199"/>
    </source>
</evidence>
<dbReference type="InterPro" id="IPR006379">
    <property type="entry name" value="HAD-SF_hydro_IIB"/>
</dbReference>
<comment type="cofactor">
    <cofactor evidence="4">
        <name>Mg(2+)</name>
        <dbReference type="ChEBI" id="CHEBI:18420"/>
    </cofactor>
</comment>
<dbReference type="InterPro" id="IPR036412">
    <property type="entry name" value="HAD-like_sf"/>
</dbReference>
<keyword evidence="4" id="KW-0479">Metal-binding</keyword>
<evidence type="ECO:0000256" key="2">
    <source>
        <dbReference type="ARBA" id="ARBA00008770"/>
    </source>
</evidence>
<dbReference type="EMBL" id="JACIJK010000013">
    <property type="protein sequence ID" value="MBB5716652.1"/>
    <property type="molecule type" value="Genomic_DNA"/>
</dbReference>
<dbReference type="GO" id="GO:0046872">
    <property type="term" value="F:metal ion binding"/>
    <property type="evidence" value="ECO:0007669"/>
    <property type="project" value="UniProtKB-KW"/>
</dbReference>
<dbReference type="InterPro" id="IPR023214">
    <property type="entry name" value="HAD_sf"/>
</dbReference>
<evidence type="ECO:0000313" key="5">
    <source>
        <dbReference type="EMBL" id="MBB5716652.1"/>
    </source>
</evidence>
<comment type="pathway">
    <text evidence="1 4">Glycan biosynthesis; trehalose biosynthesis.</text>
</comment>
<dbReference type="RefSeq" id="WP_343055341.1">
    <property type="nucleotide sequence ID" value="NZ_JACIJK010000013.1"/>
</dbReference>
<organism evidence="5 6">
    <name type="scientific">Sphingomonas aerophila</name>
    <dbReference type="NCBI Taxonomy" id="1344948"/>
    <lineage>
        <taxon>Bacteria</taxon>
        <taxon>Pseudomonadati</taxon>
        <taxon>Pseudomonadota</taxon>
        <taxon>Alphaproteobacteria</taxon>
        <taxon>Sphingomonadales</taxon>
        <taxon>Sphingomonadaceae</taxon>
        <taxon>Sphingomonas</taxon>
    </lineage>
</organism>
<keyword evidence="4" id="KW-0460">Magnesium</keyword>
<comment type="similarity">
    <text evidence="2 4">Belongs to the trehalose phosphatase family.</text>
</comment>